<evidence type="ECO:0000256" key="1">
    <source>
        <dbReference type="SAM" id="Phobius"/>
    </source>
</evidence>
<dbReference type="EMBL" id="RHXB01000018">
    <property type="protein sequence ID" value="RSE22378.1"/>
    <property type="molecule type" value="Genomic_DNA"/>
</dbReference>
<accession>A0A3R9EZ36</accession>
<reference evidence="2 3" key="1">
    <citation type="submission" date="2018-10" db="EMBL/GenBank/DDBJ databases">
        <title>Transmission dynamics of multidrug resistant bacteria on intensive care unit surfaces.</title>
        <authorList>
            <person name="D'Souza A.W."/>
            <person name="Potter R.F."/>
            <person name="Wallace M."/>
            <person name="Shupe A."/>
            <person name="Patel S."/>
            <person name="Sun S."/>
            <person name="Gul D."/>
            <person name="Kwon J.H."/>
            <person name="Andleeb S."/>
            <person name="Burnham C.-A.D."/>
            <person name="Dantas G."/>
        </authorList>
    </citation>
    <scope>NUCLEOTIDE SEQUENCE [LARGE SCALE GENOMIC DNA]</scope>
    <source>
        <strain evidence="2 3">AS_373</strain>
    </source>
</reference>
<evidence type="ECO:0008006" key="4">
    <source>
        <dbReference type="Google" id="ProtNLM"/>
    </source>
</evidence>
<dbReference type="OrthoDB" id="7060796at2"/>
<evidence type="ECO:0000313" key="2">
    <source>
        <dbReference type="EMBL" id="RSE22378.1"/>
    </source>
</evidence>
<dbReference type="Proteomes" id="UP000275331">
    <property type="component" value="Unassembled WGS sequence"/>
</dbReference>
<dbReference type="Pfam" id="PF07254">
    <property type="entry name" value="Cpta_toxin"/>
    <property type="match status" value="1"/>
</dbReference>
<protein>
    <recommendedName>
        <fullName evidence="4">Toxin CptA</fullName>
    </recommendedName>
</protein>
<organism evidence="2 3">
    <name type="scientific">Atlantibacter subterraneus</name>
    <dbReference type="NCBI Taxonomy" id="255519"/>
    <lineage>
        <taxon>Bacteria</taxon>
        <taxon>Pseudomonadati</taxon>
        <taxon>Pseudomonadota</taxon>
        <taxon>Gammaproteobacteria</taxon>
        <taxon>Enterobacterales</taxon>
        <taxon>Enterobacteriaceae</taxon>
        <taxon>Atlantibacter</taxon>
    </lineage>
</organism>
<keyword evidence="1" id="KW-0812">Transmembrane</keyword>
<proteinExistence type="predicted"/>
<dbReference type="PIRSF" id="PIRSF020653">
    <property type="entry name" value="UCP020653"/>
    <property type="match status" value="1"/>
</dbReference>
<dbReference type="AlphaFoldDB" id="A0A3R9EZ36"/>
<dbReference type="InterPro" id="IPR009883">
    <property type="entry name" value="YgfX"/>
</dbReference>
<dbReference type="RefSeq" id="WP_125295341.1">
    <property type="nucleotide sequence ID" value="NZ_JAPTZM010000005.1"/>
</dbReference>
<sequence length="139" mass="16397">MVLWQSDLRVSWRAQWFSLMLHGIVAAVILLLPWPLSYMPVWLVLLSLVVFDCVRSQRRIHSLQGEVKLTMDYRLRWQGVEWELIGAPWMLQSGMLLRLRHPGNQRSQHLWLAADSMDASEWRDLRRVLLQQPQSGRPS</sequence>
<feature type="transmembrane region" description="Helical" evidence="1">
    <location>
        <begin position="38"/>
        <end position="54"/>
    </location>
</feature>
<comment type="caution">
    <text evidence="2">The sequence shown here is derived from an EMBL/GenBank/DDBJ whole genome shotgun (WGS) entry which is preliminary data.</text>
</comment>
<gene>
    <name evidence="2" type="ORF">EGT71_21305</name>
</gene>
<evidence type="ECO:0000313" key="3">
    <source>
        <dbReference type="Proteomes" id="UP000275331"/>
    </source>
</evidence>
<name>A0A3R9EZ36_9ENTR</name>
<keyword evidence="1" id="KW-0472">Membrane</keyword>
<keyword evidence="1" id="KW-1133">Transmembrane helix</keyword>